<dbReference type="Proteomes" id="UP000031512">
    <property type="component" value="Chromosome 3"/>
</dbReference>
<protein>
    <submittedName>
        <fullName evidence="1">Uncharacterized protein</fullName>
    </submittedName>
</protein>
<gene>
    <name evidence="1" type="ORF">BEWA_003160</name>
</gene>
<dbReference type="EMBL" id="CP001670">
    <property type="protein sequence ID" value="AFZ80908.1"/>
    <property type="molecule type" value="Genomic_DNA"/>
</dbReference>
<evidence type="ECO:0000313" key="2">
    <source>
        <dbReference type="Proteomes" id="UP000031512"/>
    </source>
</evidence>
<dbReference type="OrthoDB" id="361158at2759"/>
<dbReference type="AlphaFoldDB" id="L0B0A3"/>
<sequence length="228" mass="26553">MNWFGAGAKVNNYVPSLGNPSVKYNDIDYNFDNNPEADYLLANMTPFKHYNNQLYSNNYNGSTCDTWTRQNPLYMLSGDDLIYTARGSDHELLMRYLNDGSLDSSRQSFDESALNYLFIDQLVDSNLSYSMENIHLDEYSADFYQYPYIPDQEPGRVQKSNSSYSNKLQENKSERYEPQYILEGTGTILKIVEALELWLRNTSAENNNFRMKKQFTKNDNFVVVIKKQ</sequence>
<organism evidence="1 2">
    <name type="scientific">Theileria equi strain WA</name>
    <dbReference type="NCBI Taxonomy" id="1537102"/>
    <lineage>
        <taxon>Eukaryota</taxon>
        <taxon>Sar</taxon>
        <taxon>Alveolata</taxon>
        <taxon>Apicomplexa</taxon>
        <taxon>Aconoidasida</taxon>
        <taxon>Piroplasmida</taxon>
        <taxon>Theileriidae</taxon>
        <taxon>Theileria</taxon>
    </lineage>
</organism>
<dbReference type="GeneID" id="15805472"/>
<dbReference type="KEGG" id="beq:BEWA_003160"/>
<evidence type="ECO:0000313" key="1">
    <source>
        <dbReference type="EMBL" id="AFZ80908.1"/>
    </source>
</evidence>
<keyword evidence="2" id="KW-1185">Reference proteome</keyword>
<dbReference type="RefSeq" id="XP_004830574.1">
    <property type="nucleotide sequence ID" value="XM_004830517.1"/>
</dbReference>
<name>L0B0A3_THEEQ</name>
<accession>L0B0A3</accession>
<dbReference type="VEuPathDB" id="PiroplasmaDB:BEWA_003160"/>
<proteinExistence type="predicted"/>
<dbReference type="eggNOG" id="ENOG502QXTK">
    <property type="taxonomic scope" value="Eukaryota"/>
</dbReference>
<reference evidence="1 2" key="1">
    <citation type="journal article" date="2012" name="BMC Genomics">
        <title>Comparative genomic analysis and phylogenetic position of Theileria equi.</title>
        <authorList>
            <person name="Kappmeyer L.S."/>
            <person name="Thiagarajan M."/>
            <person name="Herndon D.R."/>
            <person name="Ramsay J.D."/>
            <person name="Caler E."/>
            <person name="Djikeng A."/>
            <person name="Gillespie J.J."/>
            <person name="Lau A.O."/>
            <person name="Roalson E.H."/>
            <person name="Silva J.C."/>
            <person name="Silva M.G."/>
            <person name="Suarez C.E."/>
            <person name="Ueti M.W."/>
            <person name="Nene V.M."/>
            <person name="Mealey R.H."/>
            <person name="Knowles D.P."/>
            <person name="Brayton K.A."/>
        </authorList>
    </citation>
    <scope>NUCLEOTIDE SEQUENCE [LARGE SCALE GENOMIC DNA]</scope>
    <source>
        <strain evidence="1 2">WA</strain>
    </source>
</reference>